<dbReference type="AlphaFoldDB" id="A0A4P7N6N1"/>
<organism evidence="2 3">
    <name type="scientific">Pyricularia oryzae</name>
    <name type="common">Rice blast fungus</name>
    <name type="synonym">Magnaporthe oryzae</name>
    <dbReference type="NCBI Taxonomy" id="318829"/>
    <lineage>
        <taxon>Eukaryota</taxon>
        <taxon>Fungi</taxon>
        <taxon>Dikarya</taxon>
        <taxon>Ascomycota</taxon>
        <taxon>Pezizomycotina</taxon>
        <taxon>Sordariomycetes</taxon>
        <taxon>Sordariomycetidae</taxon>
        <taxon>Magnaporthales</taxon>
        <taxon>Pyriculariaceae</taxon>
        <taxon>Pyricularia</taxon>
    </lineage>
</organism>
<name>A0A4P7N6N1_PYROR</name>
<dbReference type="Proteomes" id="UP000294847">
    <property type="component" value="Chromosome 2"/>
</dbReference>
<accession>A0A4P7N6N1</accession>
<dbReference type="OMA" id="AYQDSRR"/>
<evidence type="ECO:0000256" key="1">
    <source>
        <dbReference type="SAM" id="MobiDB-lite"/>
    </source>
</evidence>
<dbReference type="EMBL" id="CP034205">
    <property type="protein sequence ID" value="QBZ56516.1"/>
    <property type="molecule type" value="Genomic_DNA"/>
</dbReference>
<evidence type="ECO:0000313" key="3">
    <source>
        <dbReference type="Proteomes" id="UP000294847"/>
    </source>
</evidence>
<protein>
    <submittedName>
        <fullName evidence="2">Uncharacterized protein</fullName>
    </submittedName>
</protein>
<reference evidence="2 3" key="1">
    <citation type="journal article" date="2019" name="Mol. Biol. Evol.">
        <title>Blast fungal genomes show frequent chromosomal changes, gene gains and losses, and effector gene turnover.</title>
        <authorList>
            <person name="Gomez Luciano L.B."/>
            <person name="Jason Tsai I."/>
            <person name="Chuma I."/>
            <person name="Tosa Y."/>
            <person name="Chen Y.H."/>
            <person name="Li J.Y."/>
            <person name="Li M.Y."/>
            <person name="Jade Lu M.Y."/>
            <person name="Nakayashiki H."/>
            <person name="Li W.H."/>
        </authorList>
    </citation>
    <scope>NUCLEOTIDE SEQUENCE [LARGE SCALE GENOMIC DNA]</scope>
    <source>
        <strain evidence="2">MZ5-1-6</strain>
    </source>
</reference>
<proteinExistence type="predicted"/>
<feature type="region of interest" description="Disordered" evidence="1">
    <location>
        <begin position="30"/>
        <end position="59"/>
    </location>
</feature>
<sequence length="112" mass="11660">MCGEHAEAGLQTVRASCTPRAMSTNRQMAAMMASPRPAAGSSSIPAAPHGGNSAALHANDPASRHPVFFTSRQWRPVLGSAVPSAQQHSPVAQGFIFQDSLRQGGGPMSPRL</sequence>
<feature type="compositionally biased region" description="Low complexity" evidence="1">
    <location>
        <begin position="30"/>
        <end position="48"/>
    </location>
</feature>
<evidence type="ECO:0000313" key="2">
    <source>
        <dbReference type="EMBL" id="QBZ56516.1"/>
    </source>
</evidence>
<gene>
    <name evidence="2" type="ORF">PoMZ_01425</name>
</gene>